<keyword evidence="3" id="KW-1185">Reference proteome</keyword>
<evidence type="ECO:0000313" key="2">
    <source>
        <dbReference type="EMBL" id="KAK9939077.1"/>
    </source>
</evidence>
<comment type="caution">
    <text evidence="2">The sequence shown here is derived from an EMBL/GenBank/DDBJ whole genome shotgun (WGS) entry which is preliminary data.</text>
</comment>
<evidence type="ECO:0000313" key="3">
    <source>
        <dbReference type="Proteomes" id="UP001457282"/>
    </source>
</evidence>
<organism evidence="2 3">
    <name type="scientific">Rubus argutus</name>
    <name type="common">Southern blackberry</name>
    <dbReference type="NCBI Taxonomy" id="59490"/>
    <lineage>
        <taxon>Eukaryota</taxon>
        <taxon>Viridiplantae</taxon>
        <taxon>Streptophyta</taxon>
        <taxon>Embryophyta</taxon>
        <taxon>Tracheophyta</taxon>
        <taxon>Spermatophyta</taxon>
        <taxon>Magnoliopsida</taxon>
        <taxon>eudicotyledons</taxon>
        <taxon>Gunneridae</taxon>
        <taxon>Pentapetalae</taxon>
        <taxon>rosids</taxon>
        <taxon>fabids</taxon>
        <taxon>Rosales</taxon>
        <taxon>Rosaceae</taxon>
        <taxon>Rosoideae</taxon>
        <taxon>Rosoideae incertae sedis</taxon>
        <taxon>Rubus</taxon>
    </lineage>
</organism>
<feature type="transmembrane region" description="Helical" evidence="1">
    <location>
        <begin position="28"/>
        <end position="51"/>
    </location>
</feature>
<proteinExistence type="predicted"/>
<keyword evidence="1" id="KW-1133">Transmembrane helix</keyword>
<protein>
    <submittedName>
        <fullName evidence="2">Uncharacterized protein</fullName>
    </submittedName>
</protein>
<dbReference type="Proteomes" id="UP001457282">
    <property type="component" value="Unassembled WGS sequence"/>
</dbReference>
<reference evidence="2 3" key="1">
    <citation type="journal article" date="2023" name="G3 (Bethesda)">
        <title>A chromosome-length genome assembly and annotation of blackberry (Rubus argutus, cv. 'Hillquist').</title>
        <authorList>
            <person name="Bruna T."/>
            <person name="Aryal R."/>
            <person name="Dudchenko O."/>
            <person name="Sargent D.J."/>
            <person name="Mead D."/>
            <person name="Buti M."/>
            <person name="Cavallini A."/>
            <person name="Hytonen T."/>
            <person name="Andres J."/>
            <person name="Pham M."/>
            <person name="Weisz D."/>
            <person name="Mascagni F."/>
            <person name="Usai G."/>
            <person name="Natali L."/>
            <person name="Bassil N."/>
            <person name="Fernandez G.E."/>
            <person name="Lomsadze A."/>
            <person name="Armour M."/>
            <person name="Olukolu B."/>
            <person name="Poorten T."/>
            <person name="Britton C."/>
            <person name="Davik J."/>
            <person name="Ashrafi H."/>
            <person name="Aiden E.L."/>
            <person name="Borodovsky M."/>
            <person name="Worthington M."/>
        </authorList>
    </citation>
    <scope>NUCLEOTIDE SEQUENCE [LARGE SCALE GENOMIC DNA]</scope>
    <source>
        <strain evidence="2">PI 553951</strain>
    </source>
</reference>
<dbReference type="EMBL" id="JBEDUW010000003">
    <property type="protein sequence ID" value="KAK9939077.1"/>
    <property type="molecule type" value="Genomic_DNA"/>
</dbReference>
<gene>
    <name evidence="2" type="ORF">M0R45_015786</name>
</gene>
<name>A0AAW1XUA2_RUBAR</name>
<evidence type="ECO:0000256" key="1">
    <source>
        <dbReference type="SAM" id="Phobius"/>
    </source>
</evidence>
<sequence length="142" mass="15378">MVGEAGGVLRRQRQEHGDEEEAHGVAGLWVWVLPWLMDGLVVAVMALLLNIGCVRLGFAERSTGCFCDWFVMDEHGGDRIGDCGSGYLVDGCSGFVGSVIKAEHDGGGFCGGEVRFMARSLYLKKRNVKQGSLIDEIVKGQE</sequence>
<keyword evidence="1" id="KW-0472">Membrane</keyword>
<dbReference type="AlphaFoldDB" id="A0AAW1XUA2"/>
<keyword evidence="1" id="KW-0812">Transmembrane</keyword>
<accession>A0AAW1XUA2</accession>